<feature type="binding site" evidence="10">
    <location>
        <position position="249"/>
    </location>
    <ligand>
        <name>Zn(2+)</name>
        <dbReference type="ChEBI" id="CHEBI:29105"/>
    </ligand>
</feature>
<organism evidence="13 14">
    <name type="scientific">Thermoactinomyces intermedius</name>
    <dbReference type="NCBI Taxonomy" id="2024"/>
    <lineage>
        <taxon>Bacteria</taxon>
        <taxon>Bacillati</taxon>
        <taxon>Bacillota</taxon>
        <taxon>Bacilli</taxon>
        <taxon>Bacillales</taxon>
        <taxon>Thermoactinomycetaceae</taxon>
        <taxon>Thermoactinomyces</taxon>
    </lineage>
</organism>
<keyword evidence="7 10" id="KW-0862">Zinc</keyword>
<dbReference type="EMBL" id="JAECVW010000001">
    <property type="protein sequence ID" value="MBH8594266.1"/>
    <property type="molecule type" value="Genomic_DNA"/>
</dbReference>
<proteinExistence type="inferred from homology"/>
<dbReference type="Pfam" id="PF16745">
    <property type="entry name" value="RsgA_N"/>
    <property type="match status" value="1"/>
</dbReference>
<dbReference type="NCBIfam" id="TIGR00157">
    <property type="entry name" value="ribosome small subunit-dependent GTPase A"/>
    <property type="match status" value="1"/>
</dbReference>
<name>A0A8I1AA79_THEIN</name>
<dbReference type="CDD" id="cd04466">
    <property type="entry name" value="S1_YloQ_GTPase"/>
    <property type="match status" value="1"/>
</dbReference>
<dbReference type="SUPFAM" id="SSF52540">
    <property type="entry name" value="P-loop containing nucleoside triphosphate hydrolases"/>
    <property type="match status" value="1"/>
</dbReference>
<dbReference type="GO" id="GO:0005737">
    <property type="term" value="C:cytoplasm"/>
    <property type="evidence" value="ECO:0007669"/>
    <property type="project" value="UniProtKB-SubCell"/>
</dbReference>
<keyword evidence="9 10" id="KW-0342">GTP-binding</keyword>
<dbReference type="AlphaFoldDB" id="A0A8I1AA79"/>
<evidence type="ECO:0000256" key="9">
    <source>
        <dbReference type="ARBA" id="ARBA00023134"/>
    </source>
</evidence>
<dbReference type="GO" id="GO:0003924">
    <property type="term" value="F:GTPase activity"/>
    <property type="evidence" value="ECO:0007669"/>
    <property type="project" value="UniProtKB-UniRule"/>
</dbReference>
<keyword evidence="2 10" id="KW-0690">Ribosome biogenesis</keyword>
<dbReference type="InterPro" id="IPR030378">
    <property type="entry name" value="G_CP_dom"/>
</dbReference>
<comment type="subcellular location">
    <subcellularLocation>
        <location evidence="10">Cytoplasm</location>
    </subcellularLocation>
</comment>
<comment type="caution">
    <text evidence="13">The sequence shown here is derived from an EMBL/GenBank/DDBJ whole genome shotgun (WGS) entry which is preliminary data.</text>
</comment>
<protein>
    <recommendedName>
        <fullName evidence="10">Small ribosomal subunit biogenesis GTPase RsgA</fullName>
        <ecNumber evidence="10">3.6.1.-</ecNumber>
    </recommendedName>
</protein>
<evidence type="ECO:0000256" key="2">
    <source>
        <dbReference type="ARBA" id="ARBA00022517"/>
    </source>
</evidence>
<comment type="similarity">
    <text evidence="10">Belongs to the TRAFAC class YlqF/YawG GTPase family. RsgA subfamily.</text>
</comment>
<dbReference type="InterPro" id="IPR027417">
    <property type="entry name" value="P-loop_NTPase"/>
</dbReference>
<dbReference type="InterPro" id="IPR031944">
    <property type="entry name" value="RsgA_N"/>
</dbReference>
<keyword evidence="3 10" id="KW-0479">Metal-binding</keyword>
<comment type="cofactor">
    <cofactor evidence="10">
        <name>Zn(2+)</name>
        <dbReference type="ChEBI" id="CHEBI:29105"/>
    </cofactor>
    <text evidence="10">Binds 1 zinc ion per subunit.</text>
</comment>
<dbReference type="SUPFAM" id="SSF50249">
    <property type="entry name" value="Nucleic acid-binding proteins"/>
    <property type="match status" value="1"/>
</dbReference>
<dbReference type="GO" id="GO:0042274">
    <property type="term" value="P:ribosomal small subunit biogenesis"/>
    <property type="evidence" value="ECO:0007669"/>
    <property type="project" value="UniProtKB-UniRule"/>
</dbReference>
<feature type="domain" description="EngC GTPase" evidence="11">
    <location>
        <begin position="75"/>
        <end position="223"/>
    </location>
</feature>
<feature type="binding site" evidence="10">
    <location>
        <position position="256"/>
    </location>
    <ligand>
        <name>Zn(2+)</name>
        <dbReference type="ChEBI" id="CHEBI:29105"/>
    </ligand>
</feature>
<keyword evidence="1 10" id="KW-0963">Cytoplasm</keyword>
<keyword evidence="4 10" id="KW-0699">rRNA-binding</keyword>
<comment type="subunit">
    <text evidence="10">Monomer. Associates with 30S ribosomal subunit, binds 16S rRNA.</text>
</comment>
<dbReference type="GO" id="GO:0046872">
    <property type="term" value="F:metal ion binding"/>
    <property type="evidence" value="ECO:0007669"/>
    <property type="project" value="UniProtKB-KW"/>
</dbReference>
<dbReference type="CDD" id="cd01854">
    <property type="entry name" value="YjeQ_EngC"/>
    <property type="match status" value="1"/>
</dbReference>
<evidence type="ECO:0000256" key="8">
    <source>
        <dbReference type="ARBA" id="ARBA00022884"/>
    </source>
</evidence>
<dbReference type="EC" id="3.6.1.-" evidence="10"/>
<dbReference type="Pfam" id="PF03193">
    <property type="entry name" value="RsgA_GTPase"/>
    <property type="match status" value="1"/>
</dbReference>
<gene>
    <name evidence="10 13" type="primary">rsgA</name>
    <name evidence="13" type="ORF">I8U20_02875</name>
</gene>
<dbReference type="PANTHER" id="PTHR32120">
    <property type="entry name" value="SMALL RIBOSOMAL SUBUNIT BIOGENESIS GTPASE RSGA"/>
    <property type="match status" value="1"/>
</dbReference>
<evidence type="ECO:0000313" key="13">
    <source>
        <dbReference type="EMBL" id="MBH8594266.1"/>
    </source>
</evidence>
<dbReference type="Proteomes" id="UP000633619">
    <property type="component" value="Unassembled WGS sequence"/>
</dbReference>
<evidence type="ECO:0000256" key="10">
    <source>
        <dbReference type="HAMAP-Rule" id="MF_01820"/>
    </source>
</evidence>
<evidence type="ECO:0000256" key="1">
    <source>
        <dbReference type="ARBA" id="ARBA00022490"/>
    </source>
</evidence>
<dbReference type="GO" id="GO:0019843">
    <property type="term" value="F:rRNA binding"/>
    <property type="evidence" value="ECO:0007669"/>
    <property type="project" value="UniProtKB-KW"/>
</dbReference>
<feature type="binding site" evidence="10">
    <location>
        <position position="254"/>
    </location>
    <ligand>
        <name>Zn(2+)</name>
        <dbReference type="ChEBI" id="CHEBI:29105"/>
    </ligand>
</feature>
<keyword evidence="6 10" id="KW-0378">Hydrolase</keyword>
<evidence type="ECO:0000256" key="4">
    <source>
        <dbReference type="ARBA" id="ARBA00022730"/>
    </source>
</evidence>
<keyword evidence="14" id="KW-1185">Reference proteome</keyword>
<dbReference type="PANTHER" id="PTHR32120:SF11">
    <property type="entry name" value="SMALL RIBOSOMAL SUBUNIT BIOGENESIS GTPASE RSGA 1, MITOCHONDRIAL-RELATED"/>
    <property type="match status" value="1"/>
</dbReference>
<evidence type="ECO:0000256" key="6">
    <source>
        <dbReference type="ARBA" id="ARBA00022801"/>
    </source>
</evidence>
<evidence type="ECO:0000313" key="14">
    <source>
        <dbReference type="Proteomes" id="UP000633619"/>
    </source>
</evidence>
<evidence type="ECO:0000256" key="3">
    <source>
        <dbReference type="ARBA" id="ARBA00022723"/>
    </source>
</evidence>
<dbReference type="InterPro" id="IPR010914">
    <property type="entry name" value="RsgA_GTPase_dom"/>
</dbReference>
<dbReference type="Gene3D" id="3.40.50.300">
    <property type="entry name" value="P-loop containing nucleotide triphosphate hydrolases"/>
    <property type="match status" value="1"/>
</dbReference>
<dbReference type="PROSITE" id="PS51721">
    <property type="entry name" value="G_CP"/>
    <property type="match status" value="1"/>
</dbReference>
<sequence>MPFGQIVKAISGFYYVRTDEGKVIQCRARGVFKFEKKKLTPLVGDLVEIEQTGLDEGVVTSVQPRSSELIRPPIANVDQAIVVGSLKRPRFQPMPLDRFLVHGEREGLEMVIVLTKKDLVKNEQEIEKIRSVYEPAGYPVIETSIKTGEGIDELKRHLKGKVSVFAGQSGVGKSSLLNELLPGQKLETGKVSDKIGRGRHTTRQVELLILPEGGQVADTPGFSQLHFKGMEPVELGDCFPEIRRRAPECRFRGCLHINEPDCAVKEALRQGEMDEKRYQHYTQFLTEIKEALERRYT</sequence>
<feature type="binding site" evidence="10">
    <location>
        <position position="262"/>
    </location>
    <ligand>
        <name>Zn(2+)</name>
        <dbReference type="ChEBI" id="CHEBI:29105"/>
    </ligand>
</feature>
<evidence type="ECO:0000259" key="11">
    <source>
        <dbReference type="PROSITE" id="PS50936"/>
    </source>
</evidence>
<dbReference type="Gene3D" id="2.40.50.140">
    <property type="entry name" value="Nucleic acid-binding proteins"/>
    <property type="match status" value="1"/>
</dbReference>
<evidence type="ECO:0000259" key="12">
    <source>
        <dbReference type="PROSITE" id="PS51721"/>
    </source>
</evidence>
<dbReference type="HAMAP" id="MF_01820">
    <property type="entry name" value="GTPase_RsgA"/>
    <property type="match status" value="1"/>
</dbReference>
<evidence type="ECO:0000256" key="7">
    <source>
        <dbReference type="ARBA" id="ARBA00022833"/>
    </source>
</evidence>
<feature type="domain" description="CP-type G" evidence="12">
    <location>
        <begin position="66"/>
        <end position="225"/>
    </location>
</feature>
<evidence type="ECO:0000256" key="5">
    <source>
        <dbReference type="ARBA" id="ARBA00022741"/>
    </source>
</evidence>
<feature type="binding site" evidence="10">
    <location>
        <begin position="167"/>
        <end position="175"/>
    </location>
    <ligand>
        <name>GTP</name>
        <dbReference type="ChEBI" id="CHEBI:37565"/>
    </ligand>
</feature>
<feature type="binding site" evidence="10">
    <location>
        <begin position="115"/>
        <end position="118"/>
    </location>
    <ligand>
        <name>GTP</name>
        <dbReference type="ChEBI" id="CHEBI:37565"/>
    </ligand>
</feature>
<dbReference type="PROSITE" id="PS50936">
    <property type="entry name" value="ENGC_GTPASE"/>
    <property type="match status" value="1"/>
</dbReference>
<dbReference type="RefSeq" id="WP_181730787.1">
    <property type="nucleotide sequence ID" value="NZ_JACEIR010000001.1"/>
</dbReference>
<dbReference type="InterPro" id="IPR012340">
    <property type="entry name" value="NA-bd_OB-fold"/>
</dbReference>
<dbReference type="GO" id="GO:0005525">
    <property type="term" value="F:GTP binding"/>
    <property type="evidence" value="ECO:0007669"/>
    <property type="project" value="UniProtKB-UniRule"/>
</dbReference>
<dbReference type="Gene3D" id="1.10.40.50">
    <property type="entry name" value="Probable gtpase engc, domain 3"/>
    <property type="match status" value="1"/>
</dbReference>
<keyword evidence="5 10" id="KW-0547">Nucleotide-binding</keyword>
<reference evidence="13 14" key="1">
    <citation type="submission" date="2020-12" db="EMBL/GenBank/DDBJ databases">
        <title>WGS of Thermoactinomyces spp.</title>
        <authorList>
            <person name="Cheng K."/>
        </authorList>
    </citation>
    <scope>NUCLEOTIDE SEQUENCE [LARGE SCALE GENOMIC DNA]</scope>
    <source>
        <strain evidence="14">CICC 10671\DSM 43846</strain>
    </source>
</reference>
<comment type="function">
    <text evidence="10">One of several proteins that assist in the late maturation steps of the functional core of the 30S ribosomal subunit. Helps release RbfA from mature subunits. May play a role in the assembly of ribosomal proteins into the subunit. Circularly permuted GTPase that catalyzes slow GTP hydrolysis, GTPase activity is stimulated by the 30S ribosomal subunit.</text>
</comment>
<accession>A0A8I1AA79</accession>
<dbReference type="InterPro" id="IPR004881">
    <property type="entry name" value="Ribosome_biogen_GTPase_RsgA"/>
</dbReference>
<keyword evidence="8 10" id="KW-0694">RNA-binding</keyword>